<comment type="caution">
    <text evidence="2">The sequence shown here is derived from an EMBL/GenBank/DDBJ whole genome shotgun (WGS) entry which is preliminary data.</text>
</comment>
<dbReference type="RefSeq" id="WP_241551979.1">
    <property type="nucleotide sequence ID" value="NZ_JANCNS010000002.1"/>
</dbReference>
<reference evidence="2" key="1">
    <citation type="submission" date="2022-07" db="EMBL/GenBank/DDBJ databases">
        <title>Gramela sediminis sp. nov., isolated from deep-sea sediment of the Indian Ocean.</title>
        <authorList>
            <person name="Shi H."/>
        </authorList>
    </citation>
    <scope>NUCLEOTIDE SEQUENCE</scope>
    <source>
        <strain evidence="2">GC03-9</strain>
    </source>
</reference>
<dbReference type="Proteomes" id="UP001155280">
    <property type="component" value="Unassembled WGS sequence"/>
</dbReference>
<gene>
    <name evidence="2" type="ORF">MKO06_09685</name>
</gene>
<dbReference type="SUPFAM" id="SSF52833">
    <property type="entry name" value="Thioredoxin-like"/>
    <property type="match status" value="1"/>
</dbReference>
<organism evidence="2 3">
    <name type="scientific">Christiangramia oceanisediminis</name>
    <dbReference type="NCBI Taxonomy" id="2920386"/>
    <lineage>
        <taxon>Bacteria</taxon>
        <taxon>Pseudomonadati</taxon>
        <taxon>Bacteroidota</taxon>
        <taxon>Flavobacteriia</taxon>
        <taxon>Flavobacteriales</taxon>
        <taxon>Flavobacteriaceae</taxon>
        <taxon>Christiangramia</taxon>
    </lineage>
</organism>
<dbReference type="InterPro" id="IPR012336">
    <property type="entry name" value="Thioredoxin-like_fold"/>
</dbReference>
<evidence type="ECO:0000259" key="1">
    <source>
        <dbReference type="Pfam" id="PF13192"/>
    </source>
</evidence>
<dbReference type="Pfam" id="PF13192">
    <property type="entry name" value="Thioredoxin_3"/>
    <property type="match status" value="1"/>
</dbReference>
<dbReference type="AlphaFoldDB" id="A0A9X2KXN5"/>
<protein>
    <submittedName>
        <fullName evidence="2">Thioredoxin family protein</fullName>
    </submittedName>
</protein>
<keyword evidence="3" id="KW-1185">Reference proteome</keyword>
<dbReference type="InterPro" id="IPR036249">
    <property type="entry name" value="Thioredoxin-like_sf"/>
</dbReference>
<name>A0A9X2KXN5_9FLAO</name>
<evidence type="ECO:0000313" key="2">
    <source>
        <dbReference type="EMBL" id="MCP9200179.1"/>
    </source>
</evidence>
<evidence type="ECO:0000313" key="3">
    <source>
        <dbReference type="Proteomes" id="UP001155280"/>
    </source>
</evidence>
<dbReference type="EMBL" id="JANCNS010000002">
    <property type="protein sequence ID" value="MCP9200179.1"/>
    <property type="molecule type" value="Genomic_DNA"/>
</dbReference>
<feature type="domain" description="Thioredoxin-like fold" evidence="1">
    <location>
        <begin position="5"/>
        <end position="68"/>
    </location>
</feature>
<proteinExistence type="predicted"/>
<sequence length="90" mass="9746">MSKRQIEIFTAGCPVCEPVLQLVNETAGKDCEITLHNLSEQCESKICVSKMKEYGVTRVPAIAVDGKLLNCCTNIEITKEDLVNAGIGSC</sequence>
<dbReference type="Gene3D" id="3.40.30.10">
    <property type="entry name" value="Glutaredoxin"/>
    <property type="match status" value="1"/>
</dbReference>
<accession>A0A9X2KXN5</accession>